<evidence type="ECO:0000256" key="5">
    <source>
        <dbReference type="SAM" id="Phobius"/>
    </source>
</evidence>
<evidence type="ECO:0000256" key="4">
    <source>
        <dbReference type="ARBA" id="ARBA00023136"/>
    </source>
</evidence>
<evidence type="ECO:0000256" key="2">
    <source>
        <dbReference type="ARBA" id="ARBA00022692"/>
    </source>
</evidence>
<evidence type="ECO:0008006" key="8">
    <source>
        <dbReference type="Google" id="ProtNLM"/>
    </source>
</evidence>
<feature type="non-terminal residue" evidence="6">
    <location>
        <position position="1"/>
    </location>
</feature>
<dbReference type="EMBL" id="CAJHNH020001776">
    <property type="protein sequence ID" value="CAG5124410.1"/>
    <property type="molecule type" value="Genomic_DNA"/>
</dbReference>
<dbReference type="GO" id="GO:0007188">
    <property type="term" value="P:adenylate cyclase-modulating G protein-coupled receptor signaling pathway"/>
    <property type="evidence" value="ECO:0007669"/>
    <property type="project" value="TreeGrafter"/>
</dbReference>
<evidence type="ECO:0000256" key="3">
    <source>
        <dbReference type="ARBA" id="ARBA00022989"/>
    </source>
</evidence>
<protein>
    <recommendedName>
        <fullName evidence="8">G-protein coupled receptors family 2 profile 2 domain-containing protein</fullName>
    </recommendedName>
</protein>
<dbReference type="OrthoDB" id="6022368at2759"/>
<accession>A0A8S3Z9D3</accession>
<keyword evidence="4 5" id="KW-0472">Membrane</keyword>
<reference evidence="6" key="1">
    <citation type="submission" date="2021-04" db="EMBL/GenBank/DDBJ databases">
        <authorList>
            <consortium name="Molecular Ecology Group"/>
        </authorList>
    </citation>
    <scope>NUCLEOTIDE SEQUENCE</scope>
</reference>
<feature type="transmembrane region" description="Helical" evidence="5">
    <location>
        <begin position="44"/>
        <end position="65"/>
    </location>
</feature>
<dbReference type="GO" id="GO:0008528">
    <property type="term" value="F:G protein-coupled peptide receptor activity"/>
    <property type="evidence" value="ECO:0007669"/>
    <property type="project" value="TreeGrafter"/>
</dbReference>
<comment type="subcellular location">
    <subcellularLocation>
        <location evidence="1">Membrane</location>
        <topology evidence="1">Multi-pass membrane protein</topology>
    </subcellularLocation>
</comment>
<proteinExistence type="predicted"/>
<feature type="transmembrane region" description="Helical" evidence="5">
    <location>
        <begin position="77"/>
        <end position="95"/>
    </location>
</feature>
<dbReference type="Proteomes" id="UP000678393">
    <property type="component" value="Unassembled WGS sequence"/>
</dbReference>
<dbReference type="Pfam" id="PF00002">
    <property type="entry name" value="7tm_2"/>
    <property type="match status" value="1"/>
</dbReference>
<sequence length="108" mass="12236">NATKECFENGTWATAEYGTCMVENIRKLDPFDNVYSTETLSIRIIYDVGYTITTVVLVVALAIFIHLKSLRCLRNSIHCNLFLAFILSNITWLVVHNTLNTVYSSSPE</sequence>
<keyword evidence="3 5" id="KW-1133">Transmembrane helix</keyword>
<dbReference type="PANTHER" id="PTHR45620">
    <property type="entry name" value="PDF RECEPTOR-LIKE PROTEIN-RELATED"/>
    <property type="match status" value="1"/>
</dbReference>
<gene>
    <name evidence="6" type="ORF">CUNI_LOCUS9968</name>
</gene>
<dbReference type="InterPro" id="IPR000832">
    <property type="entry name" value="GPCR_2_secretin-like"/>
</dbReference>
<dbReference type="InterPro" id="IPR050332">
    <property type="entry name" value="GPCR_2"/>
</dbReference>
<evidence type="ECO:0000313" key="6">
    <source>
        <dbReference type="EMBL" id="CAG5124410.1"/>
    </source>
</evidence>
<evidence type="ECO:0000313" key="7">
    <source>
        <dbReference type="Proteomes" id="UP000678393"/>
    </source>
</evidence>
<evidence type="ECO:0000256" key="1">
    <source>
        <dbReference type="ARBA" id="ARBA00004141"/>
    </source>
</evidence>
<organism evidence="6 7">
    <name type="scientific">Candidula unifasciata</name>
    <dbReference type="NCBI Taxonomy" id="100452"/>
    <lineage>
        <taxon>Eukaryota</taxon>
        <taxon>Metazoa</taxon>
        <taxon>Spiralia</taxon>
        <taxon>Lophotrochozoa</taxon>
        <taxon>Mollusca</taxon>
        <taxon>Gastropoda</taxon>
        <taxon>Heterobranchia</taxon>
        <taxon>Euthyneura</taxon>
        <taxon>Panpulmonata</taxon>
        <taxon>Eupulmonata</taxon>
        <taxon>Stylommatophora</taxon>
        <taxon>Helicina</taxon>
        <taxon>Helicoidea</taxon>
        <taxon>Geomitridae</taxon>
        <taxon>Candidula</taxon>
    </lineage>
</organism>
<name>A0A8S3Z9D3_9EUPU</name>
<dbReference type="Gene3D" id="1.20.1070.10">
    <property type="entry name" value="Rhodopsin 7-helix transmembrane proteins"/>
    <property type="match status" value="1"/>
</dbReference>
<feature type="non-terminal residue" evidence="6">
    <location>
        <position position="108"/>
    </location>
</feature>
<keyword evidence="2 5" id="KW-0812">Transmembrane</keyword>
<dbReference type="AlphaFoldDB" id="A0A8S3Z9D3"/>
<comment type="caution">
    <text evidence="6">The sequence shown here is derived from an EMBL/GenBank/DDBJ whole genome shotgun (WGS) entry which is preliminary data.</text>
</comment>
<dbReference type="PRINTS" id="PR00249">
    <property type="entry name" value="GPCRSECRETIN"/>
</dbReference>
<dbReference type="GO" id="GO:0005886">
    <property type="term" value="C:plasma membrane"/>
    <property type="evidence" value="ECO:0007669"/>
    <property type="project" value="TreeGrafter"/>
</dbReference>
<keyword evidence="7" id="KW-1185">Reference proteome</keyword>